<dbReference type="InterPro" id="IPR054207">
    <property type="entry name" value="DUF6913"/>
</dbReference>
<proteinExistence type="predicted"/>
<evidence type="ECO:0000313" key="1">
    <source>
        <dbReference type="EMBL" id="SBV96775.1"/>
    </source>
</evidence>
<dbReference type="Pfam" id="PF21857">
    <property type="entry name" value="DUF6913"/>
    <property type="match status" value="1"/>
</dbReference>
<reference evidence="1" key="1">
    <citation type="submission" date="2016-04" db="EMBL/GenBank/DDBJ databases">
        <authorList>
            <person name="Evans L.H."/>
            <person name="Alamgir A."/>
            <person name="Owens N."/>
            <person name="Weber N.D."/>
            <person name="Virtaneva K."/>
            <person name="Barbian K."/>
            <person name="Babar A."/>
            <person name="Rosenke K."/>
        </authorList>
    </citation>
    <scope>NUCLEOTIDE SEQUENCE</scope>
    <source>
        <strain evidence="1">86-2</strain>
    </source>
</reference>
<sequence length="170" mass="19712">MFDFLVKWKINSAFRDNKRKHAFRNLESMKSVLILFSYNDWSAIDAISKDLAANGKKVVLWTYQSTKKAPGNTIFPANVRIIHPQEISFLQILAPSVLNEFKALEYDTLIDLTTTESKVYEYLLAHNSSEFSIGIAKPDQPYYDFLVLKTDEMNLQETYQQIKNYLSKVL</sequence>
<protein>
    <submittedName>
        <fullName evidence="1">Uncharacterized protein</fullName>
    </submittedName>
</protein>
<organism evidence="1">
    <name type="scientific">uncultured Dysgonomonas sp</name>
    <dbReference type="NCBI Taxonomy" id="206096"/>
    <lineage>
        <taxon>Bacteria</taxon>
        <taxon>Pseudomonadati</taxon>
        <taxon>Bacteroidota</taxon>
        <taxon>Bacteroidia</taxon>
        <taxon>Bacteroidales</taxon>
        <taxon>Dysgonomonadaceae</taxon>
        <taxon>Dysgonomonas</taxon>
        <taxon>environmental samples</taxon>
    </lineage>
</organism>
<dbReference type="AlphaFoldDB" id="A0A212JBZ4"/>
<gene>
    <name evidence="1" type="ORF">KL86DYS2_11154</name>
</gene>
<accession>A0A212JBZ4</accession>
<name>A0A212JBZ4_9BACT</name>
<dbReference type="EMBL" id="FLUL01000001">
    <property type="protein sequence ID" value="SBV96775.1"/>
    <property type="molecule type" value="Genomic_DNA"/>
</dbReference>